<dbReference type="Proteomes" id="UP000318081">
    <property type="component" value="Chromosome"/>
</dbReference>
<proteinExistence type="predicted"/>
<name>A0ABX5XNV6_9BACT</name>
<keyword evidence="1" id="KW-0812">Transmembrane</keyword>
<evidence type="ECO:0000256" key="1">
    <source>
        <dbReference type="SAM" id="Phobius"/>
    </source>
</evidence>
<dbReference type="InterPro" id="IPR022601">
    <property type="entry name" value="DUF3160"/>
</dbReference>
<sequence>MSERSGRQSSNERRWLLIGTAGMLAVVGMLYLLYVVGVFSPHPRQLRDRWEAGHFDLSEDERRRLRGVSVEFDSSYARYADLPFEQTKLPSSRVIEMDNAVKRRDPLAVFERDPTRKVAVTSEQFRHFYQAYANQKHPVFITTDSILNAFHRILEDSILKLEFRQVERLQQLLPAFDDRLAAASRPTDSDIVRSARRRAQIVIGVARQLIDANYEPDSEIRSIVRAETQRVENATGRSMPDWFGEPRPSFLAIDYSRFTPQGLHTRGDVLRRHYRAVRWLQTIPFFLHDDEHLISLGLIGGAVKDTNWTSFVETYREFFGGADDWDLLTLNSLHTDSGDFLNSIEPVRTKLLQRIDDETPSRINDLVATEFAPGDPQALSLRVLSASLTPEAILFQSAAESMKPSGSVGLLLCTALGSKLAAELLAETNESDSIDNADRWDGLLDDDSVYGAYLQCLETLLQPIDSSPEFMSTRRWQLKSCQTVLGGWTQMRHTFALQAKQDALILNESWHVGAGFVEPNPEFFHRLGRLASRIETLLSELDAFEINYQHLHFRLNEFARFFTLIRELENEGIRVHELNEKLAREDREFINDVYDRMGASNPQGWLGPHQLDGSTSELVLAALVQVSDHVKRAELPSDPAARGAILSGESSSDRSRWLRLTEVCERLGDLASRQLDNQTLTALDQQFITNYGETLAALLNYESYSAAHPLDDAMRCVSVLTQGNGNHVHIAVSRPQAIFVLYPHQGQELLCRGAVFPYFEFSDEQVVDDASWKTRIDRGTIPARPDWLEPLFSDD</sequence>
<keyword evidence="1" id="KW-1133">Transmembrane helix</keyword>
<organism evidence="2 3">
    <name type="scientific">Stieleria magnilauensis</name>
    <dbReference type="NCBI Taxonomy" id="2527963"/>
    <lineage>
        <taxon>Bacteria</taxon>
        <taxon>Pseudomonadati</taxon>
        <taxon>Planctomycetota</taxon>
        <taxon>Planctomycetia</taxon>
        <taxon>Pirellulales</taxon>
        <taxon>Pirellulaceae</taxon>
        <taxon>Stieleria</taxon>
    </lineage>
</organism>
<evidence type="ECO:0000313" key="2">
    <source>
        <dbReference type="EMBL" id="QDV83670.1"/>
    </source>
</evidence>
<dbReference type="SMART" id="SM01325">
    <property type="entry name" value="DUF3160"/>
    <property type="match status" value="1"/>
</dbReference>
<feature type="transmembrane region" description="Helical" evidence="1">
    <location>
        <begin position="15"/>
        <end position="39"/>
    </location>
</feature>
<gene>
    <name evidence="2" type="ORF">TBK1r_26120</name>
</gene>
<reference evidence="2 3" key="1">
    <citation type="submission" date="2019-02" db="EMBL/GenBank/DDBJ databases">
        <title>Deep-cultivation of Planctomycetes and their phenomic and genomic characterization uncovers novel biology.</title>
        <authorList>
            <person name="Wiegand S."/>
            <person name="Jogler M."/>
            <person name="Boedeker C."/>
            <person name="Pinto D."/>
            <person name="Vollmers J."/>
            <person name="Rivas-Marin E."/>
            <person name="Kohn T."/>
            <person name="Peeters S.H."/>
            <person name="Heuer A."/>
            <person name="Rast P."/>
            <person name="Oberbeckmann S."/>
            <person name="Bunk B."/>
            <person name="Jeske O."/>
            <person name="Meyerdierks A."/>
            <person name="Storesund J.E."/>
            <person name="Kallscheuer N."/>
            <person name="Luecker S."/>
            <person name="Lage O.M."/>
            <person name="Pohl T."/>
            <person name="Merkel B.J."/>
            <person name="Hornburger P."/>
            <person name="Mueller R.-W."/>
            <person name="Bruemmer F."/>
            <person name="Labrenz M."/>
            <person name="Spormann A.M."/>
            <person name="Op den Camp H."/>
            <person name="Overmann J."/>
            <person name="Amann R."/>
            <person name="Jetten M.S.M."/>
            <person name="Mascher T."/>
            <person name="Medema M.H."/>
            <person name="Devos D.P."/>
            <person name="Kaster A.-K."/>
            <person name="Ovreas L."/>
            <person name="Rohde M."/>
            <person name="Galperin M.Y."/>
            <person name="Jogler C."/>
        </authorList>
    </citation>
    <scope>NUCLEOTIDE SEQUENCE [LARGE SCALE GENOMIC DNA]</scope>
    <source>
        <strain evidence="2 3">TBK1r</strain>
    </source>
</reference>
<accession>A0ABX5XNV6</accession>
<dbReference type="Pfam" id="PF11369">
    <property type="entry name" value="DUF3160"/>
    <property type="match status" value="2"/>
</dbReference>
<evidence type="ECO:0000313" key="3">
    <source>
        <dbReference type="Proteomes" id="UP000318081"/>
    </source>
</evidence>
<keyword evidence="3" id="KW-1185">Reference proteome</keyword>
<protein>
    <recommendedName>
        <fullName evidence="4">DUF3160 domain-containing protein</fullName>
    </recommendedName>
</protein>
<dbReference type="EMBL" id="CP036432">
    <property type="protein sequence ID" value="QDV83670.1"/>
    <property type="molecule type" value="Genomic_DNA"/>
</dbReference>
<keyword evidence="1" id="KW-0472">Membrane</keyword>
<evidence type="ECO:0008006" key="4">
    <source>
        <dbReference type="Google" id="ProtNLM"/>
    </source>
</evidence>
<dbReference type="RefSeq" id="WP_145210824.1">
    <property type="nucleotide sequence ID" value="NZ_CP036432.1"/>
</dbReference>